<evidence type="ECO:0000256" key="1">
    <source>
        <dbReference type="ARBA" id="ARBA00004651"/>
    </source>
</evidence>
<dbReference type="GO" id="GO:0005886">
    <property type="term" value="C:plasma membrane"/>
    <property type="evidence" value="ECO:0007669"/>
    <property type="project" value="UniProtKB-SubCell"/>
</dbReference>
<comment type="subcellular location">
    <subcellularLocation>
        <location evidence="1">Cell membrane</location>
        <topology evidence="1">Multi-pass membrane protein</topology>
    </subcellularLocation>
</comment>
<dbReference type="Pfam" id="PF00420">
    <property type="entry name" value="Oxidored_q2"/>
    <property type="match status" value="1"/>
</dbReference>
<evidence type="ECO:0000256" key="6">
    <source>
        <dbReference type="ARBA" id="ARBA00023136"/>
    </source>
</evidence>
<evidence type="ECO:0000256" key="4">
    <source>
        <dbReference type="ARBA" id="ARBA00022692"/>
    </source>
</evidence>
<evidence type="ECO:0000256" key="3">
    <source>
        <dbReference type="ARBA" id="ARBA00022475"/>
    </source>
</evidence>
<evidence type="ECO:0000256" key="8">
    <source>
        <dbReference type="SAM" id="Phobius"/>
    </source>
</evidence>
<dbReference type="AlphaFoldDB" id="A0A4R9BUX2"/>
<feature type="compositionally biased region" description="Acidic residues" evidence="7">
    <location>
        <begin position="130"/>
        <end position="140"/>
    </location>
</feature>
<organism evidence="9 10">
    <name type="scientific">Cryobacterium serini</name>
    <dbReference type="NCBI Taxonomy" id="1259201"/>
    <lineage>
        <taxon>Bacteria</taxon>
        <taxon>Bacillati</taxon>
        <taxon>Actinomycetota</taxon>
        <taxon>Actinomycetes</taxon>
        <taxon>Micrococcales</taxon>
        <taxon>Microbacteriaceae</taxon>
        <taxon>Cryobacterium</taxon>
    </lineage>
</organism>
<feature type="transmembrane region" description="Helical" evidence="8">
    <location>
        <begin position="70"/>
        <end position="94"/>
    </location>
</feature>
<feature type="transmembrane region" description="Helical" evidence="8">
    <location>
        <begin position="6"/>
        <end position="23"/>
    </location>
</feature>
<dbReference type="Gene3D" id="1.10.287.3510">
    <property type="match status" value="1"/>
</dbReference>
<evidence type="ECO:0000256" key="5">
    <source>
        <dbReference type="ARBA" id="ARBA00022989"/>
    </source>
</evidence>
<proteinExistence type="inferred from homology"/>
<evidence type="ECO:0000313" key="10">
    <source>
        <dbReference type="Proteomes" id="UP000297626"/>
    </source>
</evidence>
<feature type="region of interest" description="Disordered" evidence="7">
    <location>
        <begin position="112"/>
        <end position="176"/>
    </location>
</feature>
<dbReference type="InterPro" id="IPR039428">
    <property type="entry name" value="NUOK/Mnh_C1-like"/>
</dbReference>
<evidence type="ECO:0000256" key="2">
    <source>
        <dbReference type="ARBA" id="ARBA00010388"/>
    </source>
</evidence>
<comment type="similarity">
    <text evidence="2">Belongs to the CPA3 antiporters (TC 2.A.63) subunit C family.</text>
</comment>
<dbReference type="PANTHER" id="PTHR34583:SF2">
    <property type="entry name" value="ANTIPORTER SUBUNIT MNHC2-RELATED"/>
    <property type="match status" value="1"/>
</dbReference>
<dbReference type="InterPro" id="IPR050601">
    <property type="entry name" value="CPA3_antiporter_subunitC"/>
</dbReference>
<keyword evidence="3" id="KW-1003">Cell membrane</keyword>
<evidence type="ECO:0000256" key="7">
    <source>
        <dbReference type="SAM" id="MobiDB-lite"/>
    </source>
</evidence>
<dbReference type="EMBL" id="SOHN01000003">
    <property type="protein sequence ID" value="TFD91475.1"/>
    <property type="molecule type" value="Genomic_DNA"/>
</dbReference>
<sequence>MSASLTLVIVMAVMYAAGVYVMLERSLTRVLIGFLLVGNATNLLIFIMSGRPGSSPIVTDTSVEDMVDPIPQVLMLTAIVINFGITALLLALIYRSWWLAQLGDEGDTLTDEHAAESADDADTTFRSSSDDDDAVAESIDEFERGDGATSDEDTVSHKKDAAGRAAASASDRGDAR</sequence>
<dbReference type="Proteomes" id="UP000297626">
    <property type="component" value="Unassembled WGS sequence"/>
</dbReference>
<accession>A0A4R9BUX2</accession>
<dbReference type="PANTHER" id="PTHR34583">
    <property type="entry name" value="ANTIPORTER SUBUNIT MNHC2-RELATED"/>
    <property type="match status" value="1"/>
</dbReference>
<keyword evidence="10" id="KW-1185">Reference proteome</keyword>
<keyword evidence="6 8" id="KW-0472">Membrane</keyword>
<keyword evidence="5 8" id="KW-1133">Transmembrane helix</keyword>
<evidence type="ECO:0000313" key="9">
    <source>
        <dbReference type="EMBL" id="TFD91475.1"/>
    </source>
</evidence>
<gene>
    <name evidence="9" type="ORF">E3T51_01885</name>
</gene>
<name>A0A4R9BUX2_9MICO</name>
<reference evidence="9 10" key="1">
    <citation type="submission" date="2019-03" db="EMBL/GenBank/DDBJ databases">
        <title>Genomics of glacier-inhabiting Cryobacterium strains.</title>
        <authorList>
            <person name="Liu Q."/>
            <person name="Xin Y.-H."/>
        </authorList>
    </citation>
    <scope>NUCLEOTIDE SEQUENCE [LARGE SCALE GENOMIC DNA]</scope>
    <source>
        <strain evidence="9 10">Sr54</strain>
    </source>
</reference>
<protein>
    <submittedName>
        <fullName evidence="9">Na(+)/H(+) antiporter subunit C</fullName>
    </submittedName>
</protein>
<feature type="transmembrane region" description="Helical" evidence="8">
    <location>
        <begin position="30"/>
        <end position="50"/>
    </location>
</feature>
<comment type="caution">
    <text evidence="9">The sequence shown here is derived from an EMBL/GenBank/DDBJ whole genome shotgun (WGS) entry which is preliminary data.</text>
</comment>
<dbReference type="RefSeq" id="WP_134526749.1">
    <property type="nucleotide sequence ID" value="NZ_SOHN01000003.1"/>
</dbReference>
<keyword evidence="4 8" id="KW-0812">Transmembrane</keyword>